<name>A0A382RLU0_9ZZZZ</name>
<protein>
    <recommendedName>
        <fullName evidence="1">Peptidase M15A C-terminal domain-containing protein</fullName>
    </recommendedName>
</protein>
<feature type="domain" description="Peptidase M15A C-terminal" evidence="1">
    <location>
        <begin position="11"/>
        <end position="101"/>
    </location>
</feature>
<gene>
    <name evidence="2" type="ORF">METZ01_LOCUS351224</name>
</gene>
<accession>A0A382RLU0</accession>
<evidence type="ECO:0000259" key="1">
    <source>
        <dbReference type="Pfam" id="PF08291"/>
    </source>
</evidence>
<evidence type="ECO:0000313" key="2">
    <source>
        <dbReference type="EMBL" id="SVC98370.1"/>
    </source>
</evidence>
<dbReference type="InterPro" id="IPR013230">
    <property type="entry name" value="Peptidase_M15A_C"/>
</dbReference>
<sequence length="159" mass="17688">MAVPNIQMSKNFYLNELIKSSTADRMGIDNTPTTEHLINLSAVTQFILQPVREHFGVITVNSGYRGPKLNTAIGGSKTSQHMVGEAVDFEQLGTGNPIVAKWITENLIWDQIILEFYKKGEPNSGWVHCSYKKDGTNRKKITTALVVNGKTTYKNGFVI</sequence>
<reference evidence="2" key="1">
    <citation type="submission" date="2018-05" db="EMBL/GenBank/DDBJ databases">
        <authorList>
            <person name="Lanie J.A."/>
            <person name="Ng W.-L."/>
            <person name="Kazmierczak K.M."/>
            <person name="Andrzejewski T.M."/>
            <person name="Davidsen T.M."/>
            <person name="Wayne K.J."/>
            <person name="Tettelin H."/>
            <person name="Glass J.I."/>
            <person name="Rusch D."/>
            <person name="Podicherti R."/>
            <person name="Tsui H.-C.T."/>
            <person name="Winkler M.E."/>
        </authorList>
    </citation>
    <scope>NUCLEOTIDE SEQUENCE</scope>
</reference>
<dbReference type="AlphaFoldDB" id="A0A382RLU0"/>
<dbReference type="Pfam" id="PF08291">
    <property type="entry name" value="Peptidase_M15_3"/>
    <property type="match status" value="1"/>
</dbReference>
<organism evidence="2">
    <name type="scientific">marine metagenome</name>
    <dbReference type="NCBI Taxonomy" id="408172"/>
    <lineage>
        <taxon>unclassified sequences</taxon>
        <taxon>metagenomes</taxon>
        <taxon>ecological metagenomes</taxon>
    </lineage>
</organism>
<dbReference type="SUPFAM" id="SSF55166">
    <property type="entry name" value="Hedgehog/DD-peptidase"/>
    <property type="match status" value="1"/>
</dbReference>
<dbReference type="EMBL" id="UINC01122516">
    <property type="protein sequence ID" value="SVC98370.1"/>
    <property type="molecule type" value="Genomic_DNA"/>
</dbReference>
<proteinExistence type="predicted"/>
<dbReference type="InterPro" id="IPR009045">
    <property type="entry name" value="Zn_M74/Hedgehog-like"/>
</dbReference>
<dbReference type="Gene3D" id="3.30.1380.10">
    <property type="match status" value="1"/>
</dbReference>